<comment type="caution">
    <text evidence="1">The sequence shown here is derived from an EMBL/GenBank/DDBJ whole genome shotgun (WGS) entry which is preliminary data.</text>
</comment>
<protein>
    <submittedName>
        <fullName evidence="1">Uncharacterized protein</fullName>
    </submittedName>
</protein>
<dbReference type="AlphaFoldDB" id="A0A5J9SID2"/>
<feature type="non-terminal residue" evidence="1">
    <location>
        <position position="1"/>
    </location>
</feature>
<dbReference type="Gramene" id="TVT98636">
    <property type="protein sequence ID" value="TVT98636"/>
    <property type="gene ID" value="EJB05_56071"/>
</dbReference>
<sequence>MESIVDSVQTEDKHSASAMYVLRHPMTSSFPRDFDQQMKIILQIANTANKPNGLPTYNISSHLSCSGGHCTLSFPEEKI</sequence>
<reference evidence="1 2" key="1">
    <citation type="journal article" date="2019" name="Sci. Rep.">
        <title>A high-quality genome of Eragrostis curvula grass provides insights into Poaceae evolution and supports new strategies to enhance forage quality.</title>
        <authorList>
            <person name="Carballo J."/>
            <person name="Santos B.A.C.M."/>
            <person name="Zappacosta D."/>
            <person name="Garbus I."/>
            <person name="Selva J.P."/>
            <person name="Gallo C.A."/>
            <person name="Diaz A."/>
            <person name="Albertini E."/>
            <person name="Caccamo M."/>
            <person name="Echenique V."/>
        </authorList>
    </citation>
    <scope>NUCLEOTIDE SEQUENCE [LARGE SCALE GENOMIC DNA]</scope>
    <source>
        <strain evidence="2">cv. Victoria</strain>
        <tissue evidence="1">Leaf</tissue>
    </source>
</reference>
<dbReference type="EMBL" id="RWGY01000827">
    <property type="protein sequence ID" value="TVT98636.1"/>
    <property type="molecule type" value="Genomic_DNA"/>
</dbReference>
<keyword evidence="2" id="KW-1185">Reference proteome</keyword>
<dbReference type="Proteomes" id="UP000324897">
    <property type="component" value="Unassembled WGS sequence"/>
</dbReference>
<proteinExistence type="predicted"/>
<organism evidence="1 2">
    <name type="scientific">Eragrostis curvula</name>
    <name type="common">weeping love grass</name>
    <dbReference type="NCBI Taxonomy" id="38414"/>
    <lineage>
        <taxon>Eukaryota</taxon>
        <taxon>Viridiplantae</taxon>
        <taxon>Streptophyta</taxon>
        <taxon>Embryophyta</taxon>
        <taxon>Tracheophyta</taxon>
        <taxon>Spermatophyta</taxon>
        <taxon>Magnoliopsida</taxon>
        <taxon>Liliopsida</taxon>
        <taxon>Poales</taxon>
        <taxon>Poaceae</taxon>
        <taxon>PACMAD clade</taxon>
        <taxon>Chloridoideae</taxon>
        <taxon>Eragrostideae</taxon>
        <taxon>Eragrostidinae</taxon>
        <taxon>Eragrostis</taxon>
    </lineage>
</organism>
<accession>A0A5J9SID2</accession>
<evidence type="ECO:0000313" key="2">
    <source>
        <dbReference type="Proteomes" id="UP000324897"/>
    </source>
</evidence>
<evidence type="ECO:0000313" key="1">
    <source>
        <dbReference type="EMBL" id="TVT98636.1"/>
    </source>
</evidence>
<name>A0A5J9SID2_9POAL</name>
<gene>
    <name evidence="1" type="ORF">EJB05_56071</name>
</gene>